<name>A0A2V4NBC1_9ACTN</name>
<accession>A0A2V4NBC1</accession>
<dbReference type="InterPro" id="IPR009187">
    <property type="entry name" value="Prok_Ku"/>
</dbReference>
<evidence type="ECO:0000259" key="6">
    <source>
        <dbReference type="SMART" id="SM00959"/>
    </source>
</evidence>
<dbReference type="GO" id="GO:0006310">
    <property type="term" value="P:DNA recombination"/>
    <property type="evidence" value="ECO:0007669"/>
    <property type="project" value="UniProtKB-KW"/>
</dbReference>
<feature type="region of interest" description="Disordered" evidence="4">
    <location>
        <begin position="262"/>
        <end position="368"/>
    </location>
</feature>
<proteinExistence type="inferred from homology"/>
<feature type="compositionally biased region" description="Basic and acidic residues" evidence="4">
    <location>
        <begin position="290"/>
        <end position="300"/>
    </location>
</feature>
<dbReference type="NCBIfam" id="TIGR02772">
    <property type="entry name" value="Ku_bact"/>
    <property type="match status" value="1"/>
</dbReference>
<evidence type="ECO:0000256" key="2">
    <source>
        <dbReference type="ARBA" id="ARBA00023172"/>
    </source>
</evidence>
<evidence type="ECO:0000313" key="8">
    <source>
        <dbReference type="Proteomes" id="UP000248039"/>
    </source>
</evidence>
<keyword evidence="2 3" id="KW-0233">DNA recombination</keyword>
<comment type="similarity">
    <text evidence="3">Belongs to the prokaryotic Ku family.</text>
</comment>
<dbReference type="OrthoDB" id="9795084at2"/>
<dbReference type="Pfam" id="PF02735">
    <property type="entry name" value="Ku"/>
    <property type="match status" value="1"/>
</dbReference>
<evidence type="ECO:0000313" key="7">
    <source>
        <dbReference type="EMBL" id="PYC75815.1"/>
    </source>
</evidence>
<evidence type="ECO:0000256" key="3">
    <source>
        <dbReference type="HAMAP-Rule" id="MF_01875"/>
    </source>
</evidence>
<feature type="compositionally biased region" description="Low complexity" evidence="4">
    <location>
        <begin position="262"/>
        <end position="287"/>
    </location>
</feature>
<gene>
    <name evidence="3" type="primary">ku</name>
    <name evidence="7" type="ORF">C7C46_23335</name>
</gene>
<dbReference type="EMBL" id="PYBW01000087">
    <property type="protein sequence ID" value="PYC75815.1"/>
    <property type="molecule type" value="Genomic_DNA"/>
</dbReference>
<keyword evidence="8" id="KW-1185">Reference proteome</keyword>
<dbReference type="PANTHER" id="PTHR41251:SF1">
    <property type="entry name" value="NON-HOMOLOGOUS END JOINING PROTEIN KU"/>
    <property type="match status" value="1"/>
</dbReference>
<dbReference type="Proteomes" id="UP000248039">
    <property type="component" value="Unassembled WGS sequence"/>
</dbReference>
<dbReference type="SUPFAM" id="SSF100939">
    <property type="entry name" value="SPOC domain-like"/>
    <property type="match status" value="1"/>
</dbReference>
<protein>
    <recommendedName>
        <fullName evidence="3">Non-homologous end joining protein Ku</fullName>
    </recommendedName>
</protein>
<dbReference type="SMART" id="SM00959">
    <property type="entry name" value="Rho_N"/>
    <property type="match status" value="1"/>
</dbReference>
<dbReference type="GO" id="GO:0006353">
    <property type="term" value="P:DNA-templated transcription termination"/>
    <property type="evidence" value="ECO:0007669"/>
    <property type="project" value="InterPro"/>
</dbReference>
<dbReference type="PANTHER" id="PTHR41251">
    <property type="entry name" value="NON-HOMOLOGOUS END JOINING PROTEIN KU"/>
    <property type="match status" value="1"/>
</dbReference>
<comment type="function">
    <text evidence="3">With LigD forms a non-homologous end joining (NHEJ) DNA repair enzyme, which repairs dsDNA breaks with reduced fidelity. Binds linear dsDNA with 5'- and 3'- overhangs but not closed circular dsDNA nor ssDNA. Recruits and stimulates the ligase activity of LigD.</text>
</comment>
<comment type="subunit">
    <text evidence="3">Homodimer. Interacts with LigD.</text>
</comment>
<dbReference type="HAMAP" id="MF_01875">
    <property type="entry name" value="Prokaryotic_Ku"/>
    <property type="match status" value="1"/>
</dbReference>
<dbReference type="FunFam" id="2.40.290.10:FF:000004">
    <property type="entry name" value="Non-homologous end joining protein Ku"/>
    <property type="match status" value="1"/>
</dbReference>
<dbReference type="InterPro" id="IPR016194">
    <property type="entry name" value="SPOC-like_C_dom_sf"/>
</dbReference>
<feature type="domain" description="Rho termination factor-like N-terminal" evidence="6">
    <location>
        <begin position="321"/>
        <end position="363"/>
    </location>
</feature>
<evidence type="ECO:0000259" key="5">
    <source>
        <dbReference type="SMART" id="SM00559"/>
    </source>
</evidence>
<keyword evidence="3" id="KW-0234">DNA repair</keyword>
<dbReference type="GO" id="GO:0003690">
    <property type="term" value="F:double-stranded DNA binding"/>
    <property type="evidence" value="ECO:0007669"/>
    <property type="project" value="UniProtKB-UniRule"/>
</dbReference>
<comment type="caution">
    <text evidence="7">The sequence shown here is derived from an EMBL/GenBank/DDBJ whole genome shotgun (WGS) entry which is preliminary data.</text>
</comment>
<dbReference type="CDD" id="cd00789">
    <property type="entry name" value="KU_like"/>
    <property type="match status" value="1"/>
</dbReference>
<dbReference type="AlphaFoldDB" id="A0A2V4NBC1"/>
<feature type="compositionally biased region" description="Basic residues" evidence="4">
    <location>
        <begin position="357"/>
        <end position="368"/>
    </location>
</feature>
<reference evidence="7 8" key="1">
    <citation type="submission" date="2018-03" db="EMBL/GenBank/DDBJ databases">
        <title>Bioinformatic expansion and discovery of thiopeptide antibiotics.</title>
        <authorList>
            <person name="Schwalen C.J."/>
            <person name="Hudson G.A."/>
            <person name="Mitchell D.A."/>
        </authorList>
    </citation>
    <scope>NUCLEOTIDE SEQUENCE [LARGE SCALE GENOMIC DNA]</scope>
    <source>
        <strain evidence="7 8">ATCC 21389</strain>
    </source>
</reference>
<evidence type="ECO:0000256" key="1">
    <source>
        <dbReference type="ARBA" id="ARBA00023125"/>
    </source>
</evidence>
<keyword evidence="3" id="KW-0227">DNA damage</keyword>
<keyword evidence="1 3" id="KW-0238">DNA-binding</keyword>
<dbReference type="RefSeq" id="WP_110671860.1">
    <property type="nucleotide sequence ID" value="NZ_PYBW01000087.1"/>
</dbReference>
<dbReference type="Gene3D" id="2.40.290.10">
    <property type="match status" value="1"/>
</dbReference>
<sequence length="368" mass="40136">MARPIWTGTLSFGLVAVPVGLYSATEDHAVHFRQLQRGTSDRVRNQRVNERTGEEVEYRDIVKGYELAEGEYVVVEPAELERISPGRSKSIEISGFVDLTRVDPIYFDKTYYLGPRGKEYAKVYGLLHRALADTNRAGLANFVMRGKQYLAAVRVEGDVLVLQTMHYADEVRDPHHELDNLPEPAVEPIEKELAMARQLIEALSEEWDPDQYHDTYTAQVRELVEAKLSGEEVVTAAPAPESTNVVDLMAVLERSLAQAGGEAAAGAAPEPRKSAAGKSAAGTSPAGKPEPGKSVKERPVKGRPAKGKKGNAAEEESADADLSGMSKAELYRLASERELPGRSSMTREQLLTALKGAGKRTGKLRAVS</sequence>
<organism evidence="7 8">
    <name type="scientific">Streptomyces tateyamensis</name>
    <dbReference type="NCBI Taxonomy" id="565073"/>
    <lineage>
        <taxon>Bacteria</taxon>
        <taxon>Bacillati</taxon>
        <taxon>Actinomycetota</taxon>
        <taxon>Actinomycetes</taxon>
        <taxon>Kitasatosporales</taxon>
        <taxon>Streptomycetaceae</taxon>
        <taxon>Streptomyces</taxon>
    </lineage>
</organism>
<dbReference type="SMART" id="SM00559">
    <property type="entry name" value="Ku78"/>
    <property type="match status" value="1"/>
</dbReference>
<dbReference type="InterPro" id="IPR006164">
    <property type="entry name" value="DNA_bd_Ku70/Ku80"/>
</dbReference>
<dbReference type="GO" id="GO:0006303">
    <property type="term" value="P:double-strand break repair via nonhomologous end joining"/>
    <property type="evidence" value="ECO:0007669"/>
    <property type="project" value="UniProtKB-UniRule"/>
</dbReference>
<dbReference type="InterPro" id="IPR011112">
    <property type="entry name" value="Rho-like_N"/>
</dbReference>
<evidence type="ECO:0000256" key="4">
    <source>
        <dbReference type="SAM" id="MobiDB-lite"/>
    </source>
</evidence>
<feature type="domain" description="Ku" evidence="5">
    <location>
        <begin position="53"/>
        <end position="183"/>
    </location>
</feature>